<dbReference type="Proteomes" id="UP000539313">
    <property type="component" value="Unassembled WGS sequence"/>
</dbReference>
<dbReference type="EMBL" id="JACJII010000001">
    <property type="protein sequence ID" value="MBA9007263.1"/>
    <property type="molecule type" value="Genomic_DNA"/>
</dbReference>
<evidence type="ECO:0000313" key="1">
    <source>
        <dbReference type="EMBL" id="MBA9007263.1"/>
    </source>
</evidence>
<evidence type="ECO:0000313" key="2">
    <source>
        <dbReference type="Proteomes" id="UP000539313"/>
    </source>
</evidence>
<comment type="caution">
    <text evidence="1">The sequence shown here is derived from an EMBL/GenBank/DDBJ whole genome shotgun (WGS) entry which is preliminary data.</text>
</comment>
<keyword evidence="2" id="KW-1185">Reference proteome</keyword>
<protein>
    <submittedName>
        <fullName evidence="1">Uncharacterized protein</fullName>
    </submittedName>
</protein>
<organism evidence="1 2">
    <name type="scientific">Thermomonospora cellulosilytica</name>
    <dbReference type="NCBI Taxonomy" id="1411118"/>
    <lineage>
        <taxon>Bacteria</taxon>
        <taxon>Bacillati</taxon>
        <taxon>Actinomycetota</taxon>
        <taxon>Actinomycetes</taxon>
        <taxon>Streptosporangiales</taxon>
        <taxon>Thermomonosporaceae</taxon>
        <taxon>Thermomonospora</taxon>
    </lineage>
</organism>
<accession>A0A7W3N4E4</accession>
<proteinExistence type="predicted"/>
<gene>
    <name evidence="1" type="ORF">HNR21_006145</name>
</gene>
<reference evidence="1 2" key="1">
    <citation type="submission" date="2020-08" db="EMBL/GenBank/DDBJ databases">
        <title>Sequencing the genomes of 1000 actinobacteria strains.</title>
        <authorList>
            <person name="Klenk H.-P."/>
        </authorList>
    </citation>
    <scope>NUCLEOTIDE SEQUENCE [LARGE SCALE GENOMIC DNA]</scope>
    <source>
        <strain evidence="1 2">DSM 45823</strain>
    </source>
</reference>
<name>A0A7W3N4E4_9ACTN</name>
<dbReference type="AlphaFoldDB" id="A0A7W3N4E4"/>
<sequence length="51" mass="5912">MESTSVLERMGDSAERAFRTVYRKESTMTRHVLLEAHAHEQRHQAGTDPQE</sequence>